<dbReference type="SUPFAM" id="SSF48498">
    <property type="entry name" value="Tetracyclin repressor-like, C-terminal domain"/>
    <property type="match status" value="1"/>
</dbReference>
<dbReference type="EMBL" id="SMLB01000046">
    <property type="protein sequence ID" value="TDD65865.1"/>
    <property type="molecule type" value="Genomic_DNA"/>
</dbReference>
<dbReference type="PANTHER" id="PTHR30055:SF234">
    <property type="entry name" value="HTH-TYPE TRANSCRIPTIONAL REGULATOR BETI"/>
    <property type="match status" value="1"/>
</dbReference>
<dbReference type="OrthoDB" id="3192968at2"/>
<dbReference type="InterPro" id="IPR050109">
    <property type="entry name" value="HTH-type_TetR-like_transc_reg"/>
</dbReference>
<dbReference type="InterPro" id="IPR009057">
    <property type="entry name" value="Homeodomain-like_sf"/>
</dbReference>
<dbReference type="RefSeq" id="WP_132106347.1">
    <property type="nucleotide sequence ID" value="NZ_SMLB01000046.1"/>
</dbReference>
<name>A0A4R5A318_9ACTN</name>
<keyword evidence="7" id="KW-1185">Reference proteome</keyword>
<dbReference type="InterPro" id="IPR036271">
    <property type="entry name" value="Tet_transcr_reg_TetR-rel_C_sf"/>
</dbReference>
<gene>
    <name evidence="6" type="ORF">E1262_23925</name>
</gene>
<dbReference type="PROSITE" id="PS50977">
    <property type="entry name" value="HTH_TETR_2"/>
    <property type="match status" value="1"/>
</dbReference>
<dbReference type="PRINTS" id="PR00455">
    <property type="entry name" value="HTHTETR"/>
</dbReference>
<keyword evidence="3" id="KW-0804">Transcription</keyword>
<dbReference type="Gene3D" id="1.10.357.10">
    <property type="entry name" value="Tetracycline Repressor, domain 2"/>
    <property type="match status" value="1"/>
</dbReference>
<feature type="domain" description="HTH tetR-type" evidence="5">
    <location>
        <begin position="19"/>
        <end position="78"/>
    </location>
</feature>
<keyword evidence="1" id="KW-0805">Transcription regulation</keyword>
<protein>
    <submittedName>
        <fullName evidence="6">TetR/AcrR family transcriptional regulator</fullName>
    </submittedName>
</protein>
<evidence type="ECO:0000313" key="7">
    <source>
        <dbReference type="Proteomes" id="UP000295217"/>
    </source>
</evidence>
<dbReference type="Pfam" id="PF21597">
    <property type="entry name" value="TetR_C_43"/>
    <property type="match status" value="1"/>
</dbReference>
<dbReference type="PANTHER" id="PTHR30055">
    <property type="entry name" value="HTH-TYPE TRANSCRIPTIONAL REGULATOR RUTR"/>
    <property type="match status" value="1"/>
</dbReference>
<comment type="caution">
    <text evidence="6">The sequence shown here is derived from an EMBL/GenBank/DDBJ whole genome shotgun (WGS) entry which is preliminary data.</text>
</comment>
<dbReference type="GO" id="GO:0000976">
    <property type="term" value="F:transcription cis-regulatory region binding"/>
    <property type="evidence" value="ECO:0007669"/>
    <property type="project" value="TreeGrafter"/>
</dbReference>
<dbReference type="InterPro" id="IPR001647">
    <property type="entry name" value="HTH_TetR"/>
</dbReference>
<dbReference type="GO" id="GO:0003700">
    <property type="term" value="F:DNA-binding transcription factor activity"/>
    <property type="evidence" value="ECO:0007669"/>
    <property type="project" value="TreeGrafter"/>
</dbReference>
<evidence type="ECO:0000256" key="4">
    <source>
        <dbReference type="PROSITE-ProRule" id="PRU00335"/>
    </source>
</evidence>
<dbReference type="AlphaFoldDB" id="A0A4R5A318"/>
<dbReference type="SUPFAM" id="SSF46689">
    <property type="entry name" value="Homeodomain-like"/>
    <property type="match status" value="1"/>
</dbReference>
<dbReference type="InterPro" id="IPR049445">
    <property type="entry name" value="TetR_SbtR-like_C"/>
</dbReference>
<accession>A0A4R5A318</accession>
<evidence type="ECO:0000256" key="2">
    <source>
        <dbReference type="ARBA" id="ARBA00023125"/>
    </source>
</evidence>
<dbReference type="Proteomes" id="UP000295217">
    <property type="component" value="Unassembled WGS sequence"/>
</dbReference>
<organism evidence="6 7">
    <name type="scientific">Jiangella aurantiaca</name>
    <dbReference type="NCBI Taxonomy" id="2530373"/>
    <lineage>
        <taxon>Bacteria</taxon>
        <taxon>Bacillati</taxon>
        <taxon>Actinomycetota</taxon>
        <taxon>Actinomycetes</taxon>
        <taxon>Jiangellales</taxon>
        <taxon>Jiangellaceae</taxon>
        <taxon>Jiangella</taxon>
    </lineage>
</organism>
<evidence type="ECO:0000313" key="6">
    <source>
        <dbReference type="EMBL" id="TDD65865.1"/>
    </source>
</evidence>
<sequence length="216" mass="23918">MGGMATAERRAQPARVDATRNRERIIAAAREAFVEHGPSVPLDAIAHRAGVGNATLYRHFADRHELIHVVASYSLARITEQAESALAEETDAFEALRRFVHRAADERVGALCSMLYEGFDKDDPHVVDARIRLETAVEQLMDNARQSGQLRSDVGLGDLMVAITQLTRPVAGTECALIERYMHRHLQIFIDGLRAPARSELSGTAARFEDFEADRA</sequence>
<feature type="DNA-binding region" description="H-T-H motif" evidence="4">
    <location>
        <begin position="41"/>
        <end position="60"/>
    </location>
</feature>
<proteinExistence type="predicted"/>
<reference evidence="6 7" key="1">
    <citation type="submission" date="2019-02" db="EMBL/GenBank/DDBJ databases">
        <title>Draft genome sequences of novel Actinobacteria.</title>
        <authorList>
            <person name="Sahin N."/>
            <person name="Ay H."/>
            <person name="Saygin H."/>
        </authorList>
    </citation>
    <scope>NUCLEOTIDE SEQUENCE [LARGE SCALE GENOMIC DNA]</scope>
    <source>
        <strain evidence="6 7">8K307</strain>
    </source>
</reference>
<evidence type="ECO:0000259" key="5">
    <source>
        <dbReference type="PROSITE" id="PS50977"/>
    </source>
</evidence>
<evidence type="ECO:0000256" key="3">
    <source>
        <dbReference type="ARBA" id="ARBA00023163"/>
    </source>
</evidence>
<dbReference type="Pfam" id="PF00440">
    <property type="entry name" value="TetR_N"/>
    <property type="match status" value="1"/>
</dbReference>
<keyword evidence="2 4" id="KW-0238">DNA-binding</keyword>
<evidence type="ECO:0000256" key="1">
    <source>
        <dbReference type="ARBA" id="ARBA00023015"/>
    </source>
</evidence>